<reference evidence="2" key="1">
    <citation type="journal article" date="2005" name="Nature">
        <title>The map-based sequence of the rice genome.</title>
        <authorList>
            <consortium name="International rice genome sequencing project (IRGSP)"/>
            <person name="Matsumoto T."/>
            <person name="Wu J."/>
            <person name="Kanamori H."/>
            <person name="Katayose Y."/>
            <person name="Fujisawa M."/>
            <person name="Namiki N."/>
            <person name="Mizuno H."/>
            <person name="Yamamoto K."/>
            <person name="Antonio B.A."/>
            <person name="Baba T."/>
            <person name="Sakata K."/>
            <person name="Nagamura Y."/>
            <person name="Aoki H."/>
            <person name="Arikawa K."/>
            <person name="Arita K."/>
            <person name="Bito T."/>
            <person name="Chiden Y."/>
            <person name="Fujitsuka N."/>
            <person name="Fukunaka R."/>
            <person name="Hamada M."/>
            <person name="Harada C."/>
            <person name="Hayashi A."/>
            <person name="Hijishita S."/>
            <person name="Honda M."/>
            <person name="Hosokawa S."/>
            <person name="Ichikawa Y."/>
            <person name="Idonuma A."/>
            <person name="Iijima M."/>
            <person name="Ikeda M."/>
            <person name="Ikeno M."/>
            <person name="Ito K."/>
            <person name="Ito S."/>
            <person name="Ito T."/>
            <person name="Ito Y."/>
            <person name="Ito Y."/>
            <person name="Iwabuchi A."/>
            <person name="Kamiya K."/>
            <person name="Karasawa W."/>
            <person name="Kurita K."/>
            <person name="Katagiri S."/>
            <person name="Kikuta A."/>
            <person name="Kobayashi H."/>
            <person name="Kobayashi N."/>
            <person name="Machita K."/>
            <person name="Maehara T."/>
            <person name="Masukawa M."/>
            <person name="Mizubayashi T."/>
            <person name="Mukai Y."/>
            <person name="Nagasaki H."/>
            <person name="Nagata Y."/>
            <person name="Naito S."/>
            <person name="Nakashima M."/>
            <person name="Nakama Y."/>
            <person name="Nakamichi Y."/>
            <person name="Nakamura M."/>
            <person name="Meguro A."/>
            <person name="Negishi M."/>
            <person name="Ohta I."/>
            <person name="Ohta T."/>
            <person name="Okamoto M."/>
            <person name="Ono N."/>
            <person name="Saji S."/>
            <person name="Sakaguchi M."/>
            <person name="Sakai K."/>
            <person name="Shibata M."/>
            <person name="Shimokawa T."/>
            <person name="Song J."/>
            <person name="Takazaki Y."/>
            <person name="Terasawa K."/>
            <person name="Tsugane M."/>
            <person name="Tsuji K."/>
            <person name="Ueda S."/>
            <person name="Waki K."/>
            <person name="Yamagata H."/>
            <person name="Yamamoto M."/>
            <person name="Yamamoto S."/>
            <person name="Yamane H."/>
            <person name="Yoshiki S."/>
            <person name="Yoshihara R."/>
            <person name="Yukawa K."/>
            <person name="Zhong H."/>
            <person name="Yano M."/>
            <person name="Yuan Q."/>
            <person name="Ouyang S."/>
            <person name="Liu J."/>
            <person name="Jones K.M."/>
            <person name="Gansberger K."/>
            <person name="Moffat K."/>
            <person name="Hill J."/>
            <person name="Bera J."/>
            <person name="Fadrosh D."/>
            <person name="Jin S."/>
            <person name="Johri S."/>
            <person name="Kim M."/>
            <person name="Overton L."/>
            <person name="Reardon M."/>
            <person name="Tsitrin T."/>
            <person name="Vuong H."/>
            <person name="Weaver B."/>
            <person name="Ciecko A."/>
            <person name="Tallon L."/>
            <person name="Jackson J."/>
            <person name="Pai G."/>
            <person name="Aken S.V."/>
            <person name="Utterback T."/>
            <person name="Reidmuller S."/>
            <person name="Feldblyum T."/>
            <person name="Hsiao J."/>
            <person name="Zismann V."/>
            <person name="Iobst S."/>
            <person name="de Vazeille A.R."/>
            <person name="Buell C.R."/>
            <person name="Ying K."/>
            <person name="Li Y."/>
            <person name="Lu T."/>
            <person name="Huang Y."/>
            <person name="Zhao Q."/>
            <person name="Feng Q."/>
            <person name="Zhang L."/>
            <person name="Zhu J."/>
            <person name="Weng Q."/>
            <person name="Mu J."/>
            <person name="Lu Y."/>
            <person name="Fan D."/>
            <person name="Liu Y."/>
            <person name="Guan J."/>
            <person name="Zhang Y."/>
            <person name="Yu S."/>
            <person name="Liu X."/>
            <person name="Zhang Y."/>
            <person name="Hong G."/>
            <person name="Han B."/>
            <person name="Choisne N."/>
            <person name="Demange N."/>
            <person name="Orjeda G."/>
            <person name="Samain S."/>
            <person name="Cattolico L."/>
            <person name="Pelletier E."/>
            <person name="Couloux A."/>
            <person name="Segurens B."/>
            <person name="Wincker P."/>
            <person name="D'Hont A."/>
            <person name="Scarpelli C."/>
            <person name="Weissenbach J."/>
            <person name="Salanoubat M."/>
            <person name="Quetier F."/>
            <person name="Yu Y."/>
            <person name="Kim H.R."/>
            <person name="Rambo T."/>
            <person name="Currie J."/>
            <person name="Collura K."/>
            <person name="Luo M."/>
            <person name="Yang T."/>
            <person name="Ammiraju J.S.S."/>
            <person name="Engler F."/>
            <person name="Soderlund C."/>
            <person name="Wing R.A."/>
            <person name="Palmer L.E."/>
            <person name="de la Bastide M."/>
            <person name="Spiegel L."/>
            <person name="Nascimento L."/>
            <person name="Zutavern T."/>
            <person name="O'Shaughnessy A."/>
            <person name="Dike S."/>
            <person name="Dedhia N."/>
            <person name="Preston R."/>
            <person name="Balija V."/>
            <person name="McCombie W.R."/>
            <person name="Chow T."/>
            <person name="Chen H."/>
            <person name="Chung M."/>
            <person name="Chen C."/>
            <person name="Shaw J."/>
            <person name="Wu H."/>
            <person name="Hsiao K."/>
            <person name="Chao Y."/>
            <person name="Chu M."/>
            <person name="Cheng C."/>
            <person name="Hour A."/>
            <person name="Lee P."/>
            <person name="Lin S."/>
            <person name="Lin Y."/>
            <person name="Liou J."/>
            <person name="Liu S."/>
            <person name="Hsing Y."/>
            <person name="Raghuvanshi S."/>
            <person name="Mohanty A."/>
            <person name="Bharti A.K."/>
            <person name="Gaur A."/>
            <person name="Gupta V."/>
            <person name="Kumar D."/>
            <person name="Ravi V."/>
            <person name="Vij S."/>
            <person name="Kapur A."/>
            <person name="Khurana P."/>
            <person name="Khurana P."/>
            <person name="Khurana J.P."/>
            <person name="Tyagi A.K."/>
            <person name="Gaikwad K."/>
            <person name="Singh A."/>
            <person name="Dalal V."/>
            <person name="Srivastava S."/>
            <person name="Dixit A."/>
            <person name="Pal A.K."/>
            <person name="Ghazi I.A."/>
            <person name="Yadav M."/>
            <person name="Pandit A."/>
            <person name="Bhargava A."/>
            <person name="Sureshbabu K."/>
            <person name="Batra K."/>
            <person name="Sharma T.R."/>
            <person name="Mohapatra T."/>
            <person name="Singh N.K."/>
            <person name="Messing J."/>
            <person name="Nelson A.B."/>
            <person name="Fuks G."/>
            <person name="Kavchok S."/>
            <person name="Keizer G."/>
            <person name="Linton E."/>
            <person name="Llaca V."/>
            <person name="Song R."/>
            <person name="Tanyolac B."/>
            <person name="Young S."/>
            <person name="Ho-Il K."/>
            <person name="Hahn J.H."/>
            <person name="Sangsakoo G."/>
            <person name="Vanavichit A."/>
            <person name="de Mattos Luiz.A.T."/>
            <person name="Zimmer P.D."/>
            <person name="Malone G."/>
            <person name="Dellagostin O."/>
            <person name="de Oliveira A.C."/>
            <person name="Bevan M."/>
            <person name="Bancroft I."/>
            <person name="Minx P."/>
            <person name="Cordum H."/>
            <person name="Wilson R."/>
            <person name="Cheng Z."/>
            <person name="Jin W."/>
            <person name="Jiang J."/>
            <person name="Leong S.A."/>
            <person name="Iwama H."/>
            <person name="Gojobori T."/>
            <person name="Itoh T."/>
            <person name="Niimura Y."/>
            <person name="Fujii Y."/>
            <person name="Habara T."/>
            <person name="Sakai H."/>
            <person name="Sato Y."/>
            <person name="Wilson G."/>
            <person name="Kumar K."/>
            <person name="McCouch S."/>
            <person name="Juretic N."/>
            <person name="Hoen D."/>
            <person name="Wright S."/>
            <person name="Bruskiewich R."/>
            <person name="Bureau T."/>
            <person name="Miyao A."/>
            <person name="Hirochika H."/>
            <person name="Nishikawa T."/>
            <person name="Kadowaki K."/>
            <person name="Sugiura M."/>
            <person name="Burr B."/>
            <person name="Sasaki T."/>
        </authorList>
    </citation>
    <scope>NUCLEOTIDE SEQUENCE [LARGE SCALE GENOMIC DNA]</scope>
    <source>
        <strain evidence="2">cv. Nipponbare</strain>
    </source>
</reference>
<gene>
    <name evidence="1" type="primary">OJ1654_A02.22</name>
</gene>
<dbReference type="EMBL" id="AP004123">
    <property type="protein sequence ID" value="BAD21691.1"/>
    <property type="molecule type" value="Genomic_DNA"/>
</dbReference>
<organism evidence="1 2">
    <name type="scientific">Oryza sativa subsp. japonica</name>
    <name type="common">Rice</name>
    <dbReference type="NCBI Taxonomy" id="39947"/>
    <lineage>
        <taxon>Eukaryota</taxon>
        <taxon>Viridiplantae</taxon>
        <taxon>Streptophyta</taxon>
        <taxon>Embryophyta</taxon>
        <taxon>Tracheophyta</taxon>
        <taxon>Spermatophyta</taxon>
        <taxon>Magnoliopsida</taxon>
        <taxon>Liliopsida</taxon>
        <taxon>Poales</taxon>
        <taxon>Poaceae</taxon>
        <taxon>BOP clade</taxon>
        <taxon>Oryzoideae</taxon>
        <taxon>Oryzeae</taxon>
        <taxon>Oryzinae</taxon>
        <taxon>Oryza</taxon>
        <taxon>Oryza sativa</taxon>
    </lineage>
</organism>
<evidence type="ECO:0000313" key="2">
    <source>
        <dbReference type="Proteomes" id="UP000000763"/>
    </source>
</evidence>
<accession>Q6K8L7</accession>
<proteinExistence type="predicted"/>
<protein>
    <submittedName>
        <fullName evidence="1">Uncharacterized protein</fullName>
    </submittedName>
</protein>
<dbReference type="Proteomes" id="UP000000763">
    <property type="component" value="Chromosome 2"/>
</dbReference>
<dbReference type="AlphaFoldDB" id="Q6K8L7"/>
<name>Q6K8L7_ORYSJ</name>
<evidence type="ECO:0000313" key="1">
    <source>
        <dbReference type="EMBL" id="BAD21691.1"/>
    </source>
</evidence>
<sequence>MWTTGLYSVFTFSNPNFFGNTIMAIRASTNVHWTGDLEEGGGGGLPGVQSAIAGASASAAATANAPAVTAVCLVACKFSPSRARVACSRLTMCPCKGFPMSHQIGTPGVKSYITNLI</sequence>
<reference evidence="2" key="2">
    <citation type="journal article" date="2008" name="Nucleic Acids Res.">
        <title>The rice annotation project database (RAP-DB): 2008 update.</title>
        <authorList>
            <consortium name="The rice annotation project (RAP)"/>
        </authorList>
    </citation>
    <scope>GENOME REANNOTATION</scope>
    <source>
        <strain evidence="2">cv. Nipponbare</strain>
    </source>
</reference>